<keyword evidence="1" id="KW-0812">Transmembrane</keyword>
<keyword evidence="1" id="KW-0472">Membrane</keyword>
<evidence type="ECO:0000259" key="2">
    <source>
        <dbReference type="Pfam" id="PF00561"/>
    </source>
</evidence>
<keyword evidence="4" id="KW-1185">Reference proteome</keyword>
<dbReference type="STRING" id="1328760.A0A165FZ19"/>
<dbReference type="InParanoid" id="A0A165FZ19"/>
<dbReference type="Proteomes" id="UP000076632">
    <property type="component" value="Unassembled WGS sequence"/>
</dbReference>
<feature type="transmembrane region" description="Helical" evidence="1">
    <location>
        <begin position="12"/>
        <end position="32"/>
    </location>
</feature>
<gene>
    <name evidence="3" type="ORF">L228DRAFT_212025</name>
</gene>
<organism evidence="3 4">
    <name type="scientific">Xylona heveae (strain CBS 132557 / TC161)</name>
    <dbReference type="NCBI Taxonomy" id="1328760"/>
    <lineage>
        <taxon>Eukaryota</taxon>
        <taxon>Fungi</taxon>
        <taxon>Dikarya</taxon>
        <taxon>Ascomycota</taxon>
        <taxon>Pezizomycotina</taxon>
        <taxon>Xylonomycetes</taxon>
        <taxon>Xylonales</taxon>
        <taxon>Xylonaceae</taxon>
        <taxon>Xylona</taxon>
    </lineage>
</organism>
<keyword evidence="1" id="KW-1133">Transmembrane helix</keyword>
<dbReference type="InterPro" id="IPR000073">
    <property type="entry name" value="AB_hydrolase_1"/>
</dbReference>
<dbReference type="GeneID" id="28895061"/>
<sequence>MIGTSTAEYVLLRAFILILQSLAPLSVIYWILRVFHVSSALRLPPFLERWALEEAIFCVTVYALHRFYLQRPAIHPPLLSREKRRGLVKLCHESIPDLGNYMSKWFLDAPLEELRRENVKEFYRWAFFSSAQEDPSTEEEVNEYVNDFEDRMGHKFRPGRANVKCLRLTFEKVDMLHRSLAWYLLIFIVDNITFLSLLYNGFQYYRGSAKRTFAVFPPRPQKLLAKGRAPVKNISYFYRPHTSRSCRPILFLHGIGVGLGPYVKFFTELGKNSAASEDGQIGILALEILPISSRITLPVLRKEEMCRQVRAILEYHGFDDCVLAAHSYGSVIATHLLQDPSVSERIASVVLVDPVSILLHLPDVAYNFTFRRPRTPTQWVLWFFGSMDVGVSHTLHRHFFWSENILWKEDLAGRNASIFLCERDSIVNTAHVRGYLETSGSCLEIDAVDDGLVSTAKTTKADKCLRENNIKLFWCTKLEHGEVFETKLWRSLLVKEMLKHTRRKSESSAP</sequence>
<evidence type="ECO:0000313" key="4">
    <source>
        <dbReference type="Proteomes" id="UP000076632"/>
    </source>
</evidence>
<dbReference type="InterPro" id="IPR029058">
    <property type="entry name" value="AB_hydrolase_fold"/>
</dbReference>
<accession>A0A165FZ19</accession>
<dbReference type="PANTHER" id="PTHR37471:SF1">
    <property type="entry name" value="AB HYDROLASE-1 DOMAIN-CONTAINING PROTEIN"/>
    <property type="match status" value="1"/>
</dbReference>
<evidence type="ECO:0000313" key="3">
    <source>
        <dbReference type="EMBL" id="KZF21551.1"/>
    </source>
</evidence>
<reference evidence="3 4" key="1">
    <citation type="journal article" date="2016" name="Fungal Biol.">
        <title>The genome of Xylona heveae provides a window into fungal endophytism.</title>
        <authorList>
            <person name="Gazis R."/>
            <person name="Kuo A."/>
            <person name="Riley R."/>
            <person name="LaButti K."/>
            <person name="Lipzen A."/>
            <person name="Lin J."/>
            <person name="Amirebrahimi M."/>
            <person name="Hesse C.N."/>
            <person name="Spatafora J.W."/>
            <person name="Henrissat B."/>
            <person name="Hainaut M."/>
            <person name="Grigoriev I.V."/>
            <person name="Hibbett D.S."/>
        </authorList>
    </citation>
    <scope>NUCLEOTIDE SEQUENCE [LARGE SCALE GENOMIC DNA]</scope>
    <source>
        <strain evidence="3 4">TC161</strain>
    </source>
</reference>
<dbReference type="OMA" id="WSENILW"/>
<dbReference type="PANTHER" id="PTHR37471">
    <property type="entry name" value="UNNAMED PRODUCT"/>
    <property type="match status" value="1"/>
</dbReference>
<dbReference type="SUPFAM" id="SSF53474">
    <property type="entry name" value="alpha/beta-Hydrolases"/>
    <property type="match status" value="1"/>
</dbReference>
<dbReference type="OrthoDB" id="6431331at2759"/>
<name>A0A165FZ19_XYLHT</name>
<dbReference type="Pfam" id="PF00561">
    <property type="entry name" value="Abhydrolase_1"/>
    <property type="match status" value="1"/>
</dbReference>
<proteinExistence type="predicted"/>
<feature type="domain" description="AB hydrolase-1" evidence="2">
    <location>
        <begin position="292"/>
        <end position="379"/>
    </location>
</feature>
<feature type="transmembrane region" description="Helical" evidence="1">
    <location>
        <begin position="180"/>
        <end position="202"/>
    </location>
</feature>
<dbReference type="Gene3D" id="3.40.50.1820">
    <property type="entry name" value="alpha/beta hydrolase"/>
    <property type="match status" value="1"/>
</dbReference>
<protein>
    <recommendedName>
        <fullName evidence="2">AB hydrolase-1 domain-containing protein</fullName>
    </recommendedName>
</protein>
<dbReference type="AlphaFoldDB" id="A0A165FZ19"/>
<dbReference type="RefSeq" id="XP_018187106.1">
    <property type="nucleotide sequence ID" value="XM_018329924.1"/>
</dbReference>
<evidence type="ECO:0000256" key="1">
    <source>
        <dbReference type="SAM" id="Phobius"/>
    </source>
</evidence>
<dbReference type="EMBL" id="KV407460">
    <property type="protein sequence ID" value="KZF21551.1"/>
    <property type="molecule type" value="Genomic_DNA"/>
</dbReference>